<keyword evidence="3" id="KW-1185">Reference proteome</keyword>
<dbReference type="OrthoDB" id="2085574at2"/>
<evidence type="ECO:0000313" key="3">
    <source>
        <dbReference type="Proteomes" id="UP000287156"/>
    </source>
</evidence>
<dbReference type="AlphaFoldDB" id="A0A429Y3T3"/>
<reference evidence="2" key="1">
    <citation type="submission" date="2018-12" db="EMBL/GenBank/DDBJ databases">
        <authorList>
            <person name="Sun L."/>
            <person name="Chen Z."/>
        </authorList>
    </citation>
    <scope>NUCLEOTIDE SEQUENCE [LARGE SCALE GENOMIC DNA]</scope>
    <source>
        <strain evidence="2">3-2-2</strain>
    </source>
</reference>
<protein>
    <submittedName>
        <fullName evidence="2">Uncharacterized protein</fullName>
    </submittedName>
</protein>
<name>A0A429Y3T3_9BACI</name>
<keyword evidence="1" id="KW-0812">Transmembrane</keyword>
<evidence type="ECO:0000256" key="1">
    <source>
        <dbReference type="SAM" id="Phobius"/>
    </source>
</evidence>
<evidence type="ECO:0000313" key="2">
    <source>
        <dbReference type="EMBL" id="RST76093.1"/>
    </source>
</evidence>
<comment type="caution">
    <text evidence="2">The sequence shown here is derived from an EMBL/GenBank/DDBJ whole genome shotgun (WGS) entry which is preliminary data.</text>
</comment>
<accession>A0A429Y3T3</accession>
<dbReference type="Proteomes" id="UP000287156">
    <property type="component" value="Unassembled WGS sequence"/>
</dbReference>
<keyword evidence="1" id="KW-0472">Membrane</keyword>
<organism evidence="2 3">
    <name type="scientific">Siminovitchia acidinfaciens</name>
    <dbReference type="NCBI Taxonomy" id="2321395"/>
    <lineage>
        <taxon>Bacteria</taxon>
        <taxon>Bacillati</taxon>
        <taxon>Bacillota</taxon>
        <taxon>Bacilli</taxon>
        <taxon>Bacillales</taxon>
        <taxon>Bacillaceae</taxon>
        <taxon>Siminovitchia</taxon>
    </lineage>
</organism>
<gene>
    <name evidence="2" type="ORF">D4T97_004700</name>
</gene>
<feature type="transmembrane region" description="Helical" evidence="1">
    <location>
        <begin position="42"/>
        <end position="60"/>
    </location>
</feature>
<proteinExistence type="predicted"/>
<dbReference type="RefSeq" id="WP_126048247.1">
    <property type="nucleotide sequence ID" value="NZ_QYTV02000002.1"/>
</dbReference>
<keyword evidence="1" id="KW-1133">Transmembrane helix</keyword>
<dbReference type="EMBL" id="QYTV02000002">
    <property type="protein sequence ID" value="RST76093.1"/>
    <property type="molecule type" value="Genomic_DNA"/>
</dbReference>
<sequence>MSIKHELEKSFPEKFTLTEKEKRAIRYRACQTHSSNIYLKPMLVSMMFVVIVGIVALSTIQSGITKEKHAAQHIPMKNHAVTPISEEQKNEYYKQYVKIVERAMQHKVGISIEVPPMEEFKETDWIEPSEYEKKVLQIVEQHLATEQEKIKARSTSSNEVVHNMDGSITKIDYIYLSDLLKEIEVTARFKTQYIAKQDRQLFTAVNDVSTQLANSPGNWKQTSYKASLKDGGQKYSIRIEGTFHLNNLSFEKAFTVDFNCDEYGRIQ</sequence>